<evidence type="ECO:0000256" key="8">
    <source>
        <dbReference type="ARBA" id="ARBA00022741"/>
    </source>
</evidence>
<dbReference type="InterPro" id="IPR050156">
    <property type="entry name" value="TC-AMP_synthase_SUA5"/>
</dbReference>
<dbReference type="SUPFAM" id="SSF55821">
    <property type="entry name" value="YrdC/RibB"/>
    <property type="match status" value="1"/>
</dbReference>
<keyword evidence="14" id="KW-1185">Reference proteome</keyword>
<dbReference type="Pfam" id="PF01300">
    <property type="entry name" value="Sua5_yciO_yrdC"/>
    <property type="match status" value="1"/>
</dbReference>
<keyword evidence="7" id="KW-0548">Nucleotidyltransferase</keyword>
<reference evidence="13 14" key="1">
    <citation type="submission" date="2013-07" db="EMBL/GenBank/DDBJ databases">
        <title>Isolation of a new Chlamydia species from the feral Sacred Ibis (Threskiornis aethiopicus): Chlamydia ibidis.</title>
        <authorList>
            <person name="Vorimore F."/>
            <person name="Hsia R.-C."/>
            <person name="Huot-Creasy H."/>
            <person name="Bastian S."/>
            <person name="Deruyter L."/>
            <person name="Passet A."/>
            <person name="Sachse K."/>
            <person name="Bavoil P."/>
            <person name="Myers G."/>
            <person name="Laroucau K."/>
        </authorList>
    </citation>
    <scope>NUCLEOTIDE SEQUENCE [LARGE SCALE GENOMIC DNA]</scope>
    <source>
        <strain evidence="13 14">10-1398/6</strain>
    </source>
</reference>
<protein>
    <recommendedName>
        <fullName evidence="10">L-threonylcarbamoyladenylate synthase</fullName>
        <ecNumber evidence="3">2.7.7.87</ecNumber>
    </recommendedName>
    <alternativeName>
        <fullName evidence="10">L-threonylcarbamoyladenylate synthase</fullName>
    </alternativeName>
</protein>
<evidence type="ECO:0000256" key="5">
    <source>
        <dbReference type="ARBA" id="ARBA00022679"/>
    </source>
</evidence>
<proteinExistence type="inferred from homology"/>
<name>A0ABN0MZS4_9CHLA</name>
<evidence type="ECO:0000256" key="1">
    <source>
        <dbReference type="ARBA" id="ARBA00004496"/>
    </source>
</evidence>
<dbReference type="PANTHER" id="PTHR17490:SF16">
    <property type="entry name" value="THREONYLCARBAMOYL-AMP SYNTHASE"/>
    <property type="match status" value="1"/>
</dbReference>
<dbReference type="Gene3D" id="3.90.870.10">
    <property type="entry name" value="DHBP synthase"/>
    <property type="match status" value="1"/>
</dbReference>
<comment type="caution">
    <text evidence="13">The sequence shown here is derived from an EMBL/GenBank/DDBJ whole genome shotgun (WGS) entry which is preliminary data.</text>
</comment>
<evidence type="ECO:0000259" key="12">
    <source>
        <dbReference type="PROSITE" id="PS51163"/>
    </source>
</evidence>
<gene>
    <name evidence="13" type="ORF">H359_0575</name>
</gene>
<evidence type="ECO:0000256" key="6">
    <source>
        <dbReference type="ARBA" id="ARBA00022694"/>
    </source>
</evidence>
<evidence type="ECO:0000256" key="11">
    <source>
        <dbReference type="ARBA" id="ARBA00048366"/>
    </source>
</evidence>
<comment type="similarity">
    <text evidence="2">Belongs to the SUA5 family.</text>
</comment>
<evidence type="ECO:0000256" key="2">
    <source>
        <dbReference type="ARBA" id="ARBA00007663"/>
    </source>
</evidence>
<evidence type="ECO:0000313" key="13">
    <source>
        <dbReference type="EMBL" id="EQM62806.1"/>
    </source>
</evidence>
<evidence type="ECO:0000313" key="14">
    <source>
        <dbReference type="Proteomes" id="UP000016064"/>
    </source>
</evidence>
<keyword evidence="4" id="KW-0963">Cytoplasm</keyword>
<evidence type="ECO:0000256" key="10">
    <source>
        <dbReference type="ARBA" id="ARBA00029774"/>
    </source>
</evidence>
<comment type="subcellular location">
    <subcellularLocation>
        <location evidence="1">Cytoplasm</location>
    </subcellularLocation>
</comment>
<evidence type="ECO:0000256" key="3">
    <source>
        <dbReference type="ARBA" id="ARBA00012584"/>
    </source>
</evidence>
<dbReference type="InterPro" id="IPR006070">
    <property type="entry name" value="Sua5-like_dom"/>
</dbReference>
<dbReference type="PROSITE" id="PS51163">
    <property type="entry name" value="YRDC"/>
    <property type="match status" value="1"/>
</dbReference>
<evidence type="ECO:0000256" key="9">
    <source>
        <dbReference type="ARBA" id="ARBA00022840"/>
    </source>
</evidence>
<organism evidence="13 14">
    <name type="scientific">Chlamydia ibidis 10-1398/6</name>
    <dbReference type="NCBI Taxonomy" id="1046581"/>
    <lineage>
        <taxon>Bacteria</taxon>
        <taxon>Pseudomonadati</taxon>
        <taxon>Chlamydiota</taxon>
        <taxon>Chlamydiia</taxon>
        <taxon>Chlamydiales</taxon>
        <taxon>Chlamydiaceae</taxon>
        <taxon>Chlamydia/Chlamydophila group</taxon>
        <taxon>Chlamydia</taxon>
    </lineage>
</organism>
<dbReference type="Proteomes" id="UP000016064">
    <property type="component" value="Unassembled WGS sequence"/>
</dbReference>
<dbReference type="InterPro" id="IPR017945">
    <property type="entry name" value="DHBP_synth_RibB-like_a/b_dom"/>
</dbReference>
<dbReference type="EMBL" id="APJW01000002">
    <property type="protein sequence ID" value="EQM62806.1"/>
    <property type="molecule type" value="Genomic_DNA"/>
</dbReference>
<keyword evidence="6" id="KW-0819">tRNA processing</keyword>
<sequence length="267" mass="30109">MNSGKIAAFPTETVYGLGISIRFSEFQDQLYAIKSREKTKQLVIYVNSIQEMQDIACSELSPKSIKLADTFLPGPLTLVIQHNNPNFIEKTIGFRISSHPVVRELINNVGPLLGTSANISNFPPAITYAEVQQDFLDKDIAILSGTCDFGLETTVVDPENLKIYREGLVPCSQLENIFGASFKIEQTSTKKPWQIYSFKTLKLLHQFVEQYSFPYGLIVENPSPSNFYPSLRKVMSTKEKTVLFVYDPITSLYPEMAPYLVPYLVNI</sequence>
<evidence type="ECO:0000256" key="4">
    <source>
        <dbReference type="ARBA" id="ARBA00022490"/>
    </source>
</evidence>
<keyword evidence="5" id="KW-0808">Transferase</keyword>
<keyword evidence="9" id="KW-0067">ATP-binding</keyword>
<evidence type="ECO:0000256" key="7">
    <source>
        <dbReference type="ARBA" id="ARBA00022695"/>
    </source>
</evidence>
<keyword evidence="8" id="KW-0547">Nucleotide-binding</keyword>
<dbReference type="EC" id="2.7.7.87" evidence="3"/>
<accession>A0ABN0MZS4</accession>
<feature type="domain" description="YrdC-like" evidence="12">
    <location>
        <begin position="1"/>
        <end position="169"/>
    </location>
</feature>
<comment type="catalytic activity">
    <reaction evidence="11">
        <text>L-threonine + hydrogencarbonate + ATP = L-threonylcarbamoyladenylate + diphosphate + H2O</text>
        <dbReference type="Rhea" id="RHEA:36407"/>
        <dbReference type="ChEBI" id="CHEBI:15377"/>
        <dbReference type="ChEBI" id="CHEBI:17544"/>
        <dbReference type="ChEBI" id="CHEBI:30616"/>
        <dbReference type="ChEBI" id="CHEBI:33019"/>
        <dbReference type="ChEBI" id="CHEBI:57926"/>
        <dbReference type="ChEBI" id="CHEBI:73682"/>
        <dbReference type="EC" id="2.7.7.87"/>
    </reaction>
</comment>
<dbReference type="PANTHER" id="PTHR17490">
    <property type="entry name" value="SUA5"/>
    <property type="match status" value="1"/>
</dbReference>